<feature type="compositionally biased region" description="Basic and acidic residues" evidence="1">
    <location>
        <begin position="81"/>
        <end position="92"/>
    </location>
</feature>
<comment type="caution">
    <text evidence="2">The sequence shown here is derived from an EMBL/GenBank/DDBJ whole genome shotgun (WGS) entry which is preliminary data.</text>
</comment>
<organism evidence="2 3">
    <name type="scientific">Caerostris extrusa</name>
    <name type="common">Bark spider</name>
    <name type="synonym">Caerostris bankana</name>
    <dbReference type="NCBI Taxonomy" id="172846"/>
    <lineage>
        <taxon>Eukaryota</taxon>
        <taxon>Metazoa</taxon>
        <taxon>Ecdysozoa</taxon>
        <taxon>Arthropoda</taxon>
        <taxon>Chelicerata</taxon>
        <taxon>Arachnida</taxon>
        <taxon>Araneae</taxon>
        <taxon>Araneomorphae</taxon>
        <taxon>Entelegynae</taxon>
        <taxon>Araneoidea</taxon>
        <taxon>Araneidae</taxon>
        <taxon>Caerostris</taxon>
    </lineage>
</organism>
<reference evidence="2 3" key="1">
    <citation type="submission" date="2021-06" db="EMBL/GenBank/DDBJ databases">
        <title>Caerostris extrusa draft genome.</title>
        <authorList>
            <person name="Kono N."/>
            <person name="Arakawa K."/>
        </authorList>
    </citation>
    <scope>NUCLEOTIDE SEQUENCE [LARGE SCALE GENOMIC DNA]</scope>
</reference>
<accession>A0AAV4P297</accession>
<gene>
    <name evidence="2" type="ORF">CEXT_35661</name>
</gene>
<sequence length="92" mass="10248">MAETGAAERNGLKDVERRGINYAEPHFFLLATENEELMNPGRFLHREGGCDSTWLSTCSGYPPEEVSSDFRSASQIAASGKKVEGRKEKKRN</sequence>
<name>A0AAV4P297_CAEEX</name>
<keyword evidence="3" id="KW-1185">Reference proteome</keyword>
<dbReference type="EMBL" id="BPLR01003914">
    <property type="protein sequence ID" value="GIX90138.1"/>
    <property type="molecule type" value="Genomic_DNA"/>
</dbReference>
<evidence type="ECO:0000256" key="1">
    <source>
        <dbReference type="SAM" id="MobiDB-lite"/>
    </source>
</evidence>
<dbReference type="Proteomes" id="UP001054945">
    <property type="component" value="Unassembled WGS sequence"/>
</dbReference>
<protein>
    <submittedName>
        <fullName evidence="2">Uncharacterized protein</fullName>
    </submittedName>
</protein>
<feature type="region of interest" description="Disordered" evidence="1">
    <location>
        <begin position="65"/>
        <end position="92"/>
    </location>
</feature>
<proteinExistence type="predicted"/>
<dbReference type="AlphaFoldDB" id="A0AAV4P297"/>
<evidence type="ECO:0000313" key="3">
    <source>
        <dbReference type="Proteomes" id="UP001054945"/>
    </source>
</evidence>
<evidence type="ECO:0000313" key="2">
    <source>
        <dbReference type="EMBL" id="GIX90138.1"/>
    </source>
</evidence>